<dbReference type="PANTHER" id="PTHR10687:SF85">
    <property type="entry name" value="SCAMP FAMILY PROTEIN"/>
    <property type="match status" value="1"/>
</dbReference>
<organism evidence="7 8">
    <name type="scientific">Novymonas esmeraldas</name>
    <dbReference type="NCBI Taxonomy" id="1808958"/>
    <lineage>
        <taxon>Eukaryota</taxon>
        <taxon>Discoba</taxon>
        <taxon>Euglenozoa</taxon>
        <taxon>Kinetoplastea</taxon>
        <taxon>Metakinetoplastina</taxon>
        <taxon>Trypanosomatida</taxon>
        <taxon>Trypanosomatidae</taxon>
        <taxon>Novymonas</taxon>
    </lineage>
</organism>
<feature type="region of interest" description="Disordered" evidence="5">
    <location>
        <begin position="19"/>
        <end position="75"/>
    </location>
</feature>
<evidence type="ECO:0000313" key="7">
    <source>
        <dbReference type="EMBL" id="KAK7200383.1"/>
    </source>
</evidence>
<dbReference type="InterPro" id="IPR007273">
    <property type="entry name" value="SCAMP"/>
</dbReference>
<feature type="transmembrane region" description="Helical" evidence="6">
    <location>
        <begin position="320"/>
        <end position="342"/>
    </location>
</feature>
<name>A0AAW0F2H1_9TRYP</name>
<reference evidence="7 8" key="1">
    <citation type="journal article" date="2021" name="MBio">
        <title>A New Model Trypanosomatid, Novymonas esmeraldas: Genomic Perception of Its 'Candidatus Pandoraea novymonadis' Endosymbiont.</title>
        <authorList>
            <person name="Zakharova A."/>
            <person name="Saura A."/>
            <person name="Butenko A."/>
            <person name="Podesvova L."/>
            <person name="Warmusova S."/>
            <person name="Kostygov A.Y."/>
            <person name="Nenarokova A."/>
            <person name="Lukes J."/>
            <person name="Opperdoes F.R."/>
            <person name="Yurchenko V."/>
        </authorList>
    </citation>
    <scope>NUCLEOTIDE SEQUENCE [LARGE SCALE GENOMIC DNA]</scope>
    <source>
        <strain evidence="7 8">E262AT.01</strain>
    </source>
</reference>
<protein>
    <submittedName>
        <fullName evidence="7">SCAMP family</fullName>
    </submittedName>
</protein>
<evidence type="ECO:0000256" key="5">
    <source>
        <dbReference type="SAM" id="MobiDB-lite"/>
    </source>
</evidence>
<keyword evidence="2 6" id="KW-0812">Transmembrane</keyword>
<evidence type="ECO:0000256" key="6">
    <source>
        <dbReference type="SAM" id="Phobius"/>
    </source>
</evidence>
<keyword evidence="3 6" id="KW-1133">Transmembrane helix</keyword>
<keyword evidence="4 6" id="KW-0472">Membrane</keyword>
<dbReference type="Proteomes" id="UP001430356">
    <property type="component" value="Unassembled WGS sequence"/>
</dbReference>
<evidence type="ECO:0000256" key="4">
    <source>
        <dbReference type="ARBA" id="ARBA00023136"/>
    </source>
</evidence>
<feature type="transmembrane region" description="Helical" evidence="6">
    <location>
        <begin position="202"/>
        <end position="224"/>
    </location>
</feature>
<proteinExistence type="predicted"/>
<evidence type="ECO:0000256" key="3">
    <source>
        <dbReference type="ARBA" id="ARBA00022989"/>
    </source>
</evidence>
<dbReference type="Pfam" id="PF04144">
    <property type="entry name" value="SCAMP"/>
    <property type="match status" value="1"/>
</dbReference>
<dbReference type="GO" id="GO:0015031">
    <property type="term" value="P:protein transport"/>
    <property type="evidence" value="ECO:0007669"/>
    <property type="project" value="InterPro"/>
</dbReference>
<dbReference type="PANTHER" id="PTHR10687">
    <property type="entry name" value="SECRETORY CARRIER-ASSOCIATED MEMBRANE PROTEIN SCAMP"/>
    <property type="match status" value="1"/>
</dbReference>
<evidence type="ECO:0000313" key="8">
    <source>
        <dbReference type="Proteomes" id="UP001430356"/>
    </source>
</evidence>
<keyword evidence="8" id="KW-1185">Reference proteome</keyword>
<feature type="compositionally biased region" description="Polar residues" evidence="5">
    <location>
        <begin position="41"/>
        <end position="53"/>
    </location>
</feature>
<feature type="transmembrane region" description="Helical" evidence="6">
    <location>
        <begin position="244"/>
        <end position="265"/>
    </location>
</feature>
<dbReference type="GO" id="GO:0055038">
    <property type="term" value="C:recycling endosome membrane"/>
    <property type="evidence" value="ECO:0007669"/>
    <property type="project" value="TreeGrafter"/>
</dbReference>
<dbReference type="EMBL" id="JAECZO010000005">
    <property type="protein sequence ID" value="KAK7200383.1"/>
    <property type="molecule type" value="Genomic_DNA"/>
</dbReference>
<comment type="caution">
    <text evidence="7">The sequence shown here is derived from an EMBL/GenBank/DDBJ whole genome shotgun (WGS) entry which is preliminary data.</text>
</comment>
<comment type="subcellular location">
    <subcellularLocation>
        <location evidence="1">Membrane</location>
        <topology evidence="1">Multi-pass membrane protein</topology>
    </subcellularLocation>
</comment>
<sequence>MFQGTSETQELRNLYNFGELGSAVNRRPNGSPAQAPPPVSNGDNNNRQENSDNYAADYSPREEPNNGDVPVSPAAFGNEGGGYTAAAAASGGAGAAAAVGNTDKHSKTGVLKEVLGTNKKSTKGMTDEQKNAVRLEERWKSALLEEQRLNALEQRVNQEEAVTAEVGQLPNFPRKFLCLRPLVYHSISEVPEHRRLFVTMVFWDWVALCILLVMNCGIAIGIVYAPVRSNVVVSKDVNKALNDVLAAIYLVGIPLSFLIWYWRVYRACSTGRPPQHVLALCGLLIALAQAIFALVGPINYGVCGIMLAMWIERTRETGVVAPVAIMAVLWAAQAVFLCFVIVKEFIYYRKDLAARRAARRHNPNVVG</sequence>
<accession>A0AAW0F2H1</accession>
<evidence type="ECO:0000256" key="2">
    <source>
        <dbReference type="ARBA" id="ARBA00022692"/>
    </source>
</evidence>
<evidence type="ECO:0000256" key="1">
    <source>
        <dbReference type="ARBA" id="ARBA00004141"/>
    </source>
</evidence>
<dbReference type="AlphaFoldDB" id="A0AAW0F2H1"/>
<dbReference type="GO" id="GO:0032588">
    <property type="term" value="C:trans-Golgi network membrane"/>
    <property type="evidence" value="ECO:0007669"/>
    <property type="project" value="TreeGrafter"/>
</dbReference>
<gene>
    <name evidence="7" type="ORF">NESM_000092400</name>
</gene>
<feature type="transmembrane region" description="Helical" evidence="6">
    <location>
        <begin position="277"/>
        <end position="300"/>
    </location>
</feature>